<dbReference type="Proteomes" id="UP000740883">
    <property type="component" value="Unassembled WGS sequence"/>
</dbReference>
<evidence type="ECO:0000256" key="1">
    <source>
        <dbReference type="SAM" id="MobiDB-lite"/>
    </source>
</evidence>
<gene>
    <name evidence="2" type="ORF">NGRA_2410</name>
</gene>
<evidence type="ECO:0000313" key="3">
    <source>
        <dbReference type="Proteomes" id="UP000740883"/>
    </source>
</evidence>
<accession>A0A9P6KY64</accession>
<sequence length="174" mass="20616">MDKKNNELARRNTELLEEINRLTDIHSDILKESIKRRYYRNRAYNKLVDQVEKQTILVKEVLEGEKHLKESILRIMDVPIHENKETDQAISNTTEADLSVFKQTMKILDTIYAHEQEDSTLHEVREKILKEIDIKKATVEIKNEPEVEVPKRKALKEKTTNKPSKRKRKSVSRR</sequence>
<reference evidence="2 3" key="1">
    <citation type="journal article" date="2020" name="Genome Biol. Evol.">
        <title>Comparative genomics of strictly vertically transmitted, feminizing microsporidia endosymbionts of amphipod crustaceans.</title>
        <authorList>
            <person name="Cormier A."/>
            <person name="Chebbi M.A."/>
            <person name="Giraud I."/>
            <person name="Wattier R."/>
            <person name="Teixeira M."/>
            <person name="Gilbert C."/>
            <person name="Rigaud T."/>
            <person name="Cordaux R."/>
        </authorList>
    </citation>
    <scope>NUCLEOTIDE SEQUENCE [LARGE SCALE GENOMIC DNA]</scope>
    <source>
        <strain evidence="2 3">Ou3-Ou53</strain>
    </source>
</reference>
<feature type="compositionally biased region" description="Basic and acidic residues" evidence="1">
    <location>
        <begin position="143"/>
        <end position="160"/>
    </location>
</feature>
<comment type="caution">
    <text evidence="2">The sequence shown here is derived from an EMBL/GenBank/DDBJ whole genome shotgun (WGS) entry which is preliminary data.</text>
</comment>
<protein>
    <submittedName>
        <fullName evidence="2">Uncharacterized protein</fullName>
    </submittedName>
</protein>
<proteinExistence type="predicted"/>
<organism evidence="2 3">
    <name type="scientific">Nosema granulosis</name>
    <dbReference type="NCBI Taxonomy" id="83296"/>
    <lineage>
        <taxon>Eukaryota</taxon>
        <taxon>Fungi</taxon>
        <taxon>Fungi incertae sedis</taxon>
        <taxon>Microsporidia</taxon>
        <taxon>Nosematidae</taxon>
        <taxon>Nosema</taxon>
    </lineage>
</organism>
<name>A0A9P6KY64_9MICR</name>
<feature type="compositionally biased region" description="Basic residues" evidence="1">
    <location>
        <begin position="163"/>
        <end position="174"/>
    </location>
</feature>
<dbReference type="EMBL" id="SBJO01000261">
    <property type="protein sequence ID" value="KAF9761747.1"/>
    <property type="molecule type" value="Genomic_DNA"/>
</dbReference>
<keyword evidence="3" id="KW-1185">Reference proteome</keyword>
<dbReference type="AlphaFoldDB" id="A0A9P6KY64"/>
<feature type="region of interest" description="Disordered" evidence="1">
    <location>
        <begin position="143"/>
        <end position="174"/>
    </location>
</feature>
<evidence type="ECO:0000313" key="2">
    <source>
        <dbReference type="EMBL" id="KAF9761747.1"/>
    </source>
</evidence>
<dbReference type="OrthoDB" id="2192791at2759"/>